<dbReference type="Proteomes" id="UP000077266">
    <property type="component" value="Unassembled WGS sequence"/>
</dbReference>
<organism evidence="2 3">
    <name type="scientific">Exidia glandulosa HHB12029</name>
    <dbReference type="NCBI Taxonomy" id="1314781"/>
    <lineage>
        <taxon>Eukaryota</taxon>
        <taxon>Fungi</taxon>
        <taxon>Dikarya</taxon>
        <taxon>Basidiomycota</taxon>
        <taxon>Agaricomycotina</taxon>
        <taxon>Agaricomycetes</taxon>
        <taxon>Auriculariales</taxon>
        <taxon>Exidiaceae</taxon>
        <taxon>Exidia</taxon>
    </lineage>
</organism>
<keyword evidence="1" id="KW-0812">Transmembrane</keyword>
<dbReference type="InParanoid" id="A0A165FJS7"/>
<evidence type="ECO:0000256" key="1">
    <source>
        <dbReference type="SAM" id="Phobius"/>
    </source>
</evidence>
<dbReference type="AlphaFoldDB" id="A0A165FJS7"/>
<gene>
    <name evidence="2" type="ORF">EXIGLDRAFT_721984</name>
</gene>
<name>A0A165FJS7_EXIGL</name>
<evidence type="ECO:0000313" key="2">
    <source>
        <dbReference type="EMBL" id="KZV89110.1"/>
    </source>
</evidence>
<sequence>MSLIYLTRMAILVLAIAVKYKYKSGARRRARKNRRLVQPNAMIWRSRTIRARV</sequence>
<feature type="transmembrane region" description="Helical" evidence="1">
    <location>
        <begin position="6"/>
        <end position="22"/>
    </location>
</feature>
<evidence type="ECO:0000313" key="3">
    <source>
        <dbReference type="Proteomes" id="UP000077266"/>
    </source>
</evidence>
<keyword evidence="3" id="KW-1185">Reference proteome</keyword>
<proteinExistence type="predicted"/>
<protein>
    <submittedName>
        <fullName evidence="2">Uncharacterized protein</fullName>
    </submittedName>
</protein>
<keyword evidence="1" id="KW-1133">Transmembrane helix</keyword>
<dbReference type="EMBL" id="KV426081">
    <property type="protein sequence ID" value="KZV89110.1"/>
    <property type="molecule type" value="Genomic_DNA"/>
</dbReference>
<reference evidence="2 3" key="1">
    <citation type="journal article" date="2016" name="Mol. Biol. Evol.">
        <title>Comparative Genomics of Early-Diverging Mushroom-Forming Fungi Provides Insights into the Origins of Lignocellulose Decay Capabilities.</title>
        <authorList>
            <person name="Nagy L.G."/>
            <person name="Riley R."/>
            <person name="Tritt A."/>
            <person name="Adam C."/>
            <person name="Daum C."/>
            <person name="Floudas D."/>
            <person name="Sun H."/>
            <person name="Yadav J.S."/>
            <person name="Pangilinan J."/>
            <person name="Larsson K.H."/>
            <person name="Matsuura K."/>
            <person name="Barry K."/>
            <person name="Labutti K."/>
            <person name="Kuo R."/>
            <person name="Ohm R.A."/>
            <person name="Bhattacharya S.S."/>
            <person name="Shirouzu T."/>
            <person name="Yoshinaga Y."/>
            <person name="Martin F.M."/>
            <person name="Grigoriev I.V."/>
            <person name="Hibbett D.S."/>
        </authorList>
    </citation>
    <scope>NUCLEOTIDE SEQUENCE [LARGE SCALE GENOMIC DNA]</scope>
    <source>
        <strain evidence="2 3">HHB12029</strain>
    </source>
</reference>
<keyword evidence="1" id="KW-0472">Membrane</keyword>
<accession>A0A165FJS7</accession>